<keyword evidence="9" id="KW-1185">Reference proteome</keyword>
<dbReference type="FunFam" id="3.20.20.100:FF:000015">
    <property type="entry name" value="Oxidoreductase, aldo/keto reductase family"/>
    <property type="match status" value="1"/>
</dbReference>
<sequence length="293" mass="33371">MTQPTTILTNGIAIPILGFGVYQVPPEECERVVTDAIASGYRHIDTAAAYFNEEQVGRAIRASGIRREEIFITTKLWLNSASYDAAKAQFERSLNRLQLDYLDLYLIHQPYGDVHGAWRAIEELFDAGKIRAIGVSNFHSDRLVDLATFNRIAPMVNQIEVNPFHQQTREVGYMQANGITVVAWGSFAEGKYDFFNQPLLVEIGRKYGKTAGQVALRWLYQRDIVSLVKTVRPERMRENQAIFDFELSSDDMLRLTTLDTGHSALATSLPNSFFDHRDPNFARWLTGFKNWEV</sequence>
<evidence type="ECO:0000256" key="6">
    <source>
        <dbReference type="PIRSR" id="PIRSR000097-3"/>
    </source>
</evidence>
<dbReference type="InterPro" id="IPR023210">
    <property type="entry name" value="NADP_OxRdtase_dom"/>
</dbReference>
<organism evidence="8 9">
    <name type="scientific">Cardiobacterium valvarum</name>
    <dbReference type="NCBI Taxonomy" id="194702"/>
    <lineage>
        <taxon>Bacteria</taxon>
        <taxon>Pseudomonadati</taxon>
        <taxon>Pseudomonadota</taxon>
        <taxon>Gammaproteobacteria</taxon>
        <taxon>Cardiobacteriales</taxon>
        <taxon>Cardiobacteriaceae</taxon>
        <taxon>Cardiobacterium</taxon>
    </lineage>
</organism>
<feature type="active site" description="Proton donor" evidence="4">
    <location>
        <position position="50"/>
    </location>
</feature>
<dbReference type="Proteomes" id="UP000254572">
    <property type="component" value="Unassembled WGS sequence"/>
</dbReference>
<dbReference type="InterPro" id="IPR018170">
    <property type="entry name" value="Aldo/ket_reductase_CS"/>
</dbReference>
<feature type="domain" description="NADP-dependent oxidoreductase" evidence="7">
    <location>
        <begin position="23"/>
        <end position="258"/>
    </location>
</feature>
<evidence type="ECO:0000259" key="7">
    <source>
        <dbReference type="Pfam" id="PF00248"/>
    </source>
</evidence>
<keyword evidence="3 8" id="KW-0560">Oxidoreductase</keyword>
<evidence type="ECO:0000256" key="5">
    <source>
        <dbReference type="PIRSR" id="PIRSR000097-2"/>
    </source>
</evidence>
<dbReference type="PROSITE" id="PS00062">
    <property type="entry name" value="ALDOKETO_REDUCTASE_2"/>
    <property type="match status" value="1"/>
</dbReference>
<dbReference type="EMBL" id="UFUW01000001">
    <property type="protein sequence ID" value="SUX23233.1"/>
    <property type="molecule type" value="Genomic_DNA"/>
</dbReference>
<evidence type="ECO:0000256" key="3">
    <source>
        <dbReference type="ARBA" id="ARBA00023002"/>
    </source>
</evidence>
<comment type="similarity">
    <text evidence="1">Belongs to the aldo/keto reductase family.</text>
</comment>
<name>A0A381E921_9GAMM</name>
<dbReference type="GO" id="GO:0016616">
    <property type="term" value="F:oxidoreductase activity, acting on the CH-OH group of donors, NAD or NADP as acceptor"/>
    <property type="evidence" value="ECO:0007669"/>
    <property type="project" value="UniProtKB-ARBA"/>
</dbReference>
<dbReference type="CDD" id="cd19133">
    <property type="entry name" value="AKR_AKR5F1"/>
    <property type="match status" value="1"/>
</dbReference>
<dbReference type="Pfam" id="PF00248">
    <property type="entry name" value="Aldo_ket_red"/>
    <property type="match status" value="1"/>
</dbReference>
<accession>A0A381E921</accession>
<dbReference type="RefSeq" id="WP_115611725.1">
    <property type="nucleotide sequence ID" value="NZ_JBHLZC010000004.1"/>
</dbReference>
<evidence type="ECO:0000313" key="8">
    <source>
        <dbReference type="EMBL" id="SUX23233.1"/>
    </source>
</evidence>
<dbReference type="PRINTS" id="PR00069">
    <property type="entry name" value="ALDKETRDTASE"/>
</dbReference>
<keyword evidence="2" id="KW-0521">NADP</keyword>
<dbReference type="EC" id="1.-.-.-" evidence="8"/>
<dbReference type="InterPro" id="IPR036812">
    <property type="entry name" value="NAD(P)_OxRdtase_dom_sf"/>
</dbReference>
<dbReference type="AlphaFoldDB" id="A0A381E921"/>
<protein>
    <submittedName>
        <fullName evidence="8">Uncharacterized oxidoreductase MSMEG_2408</fullName>
        <ecNumber evidence="8">1.-.-.-</ecNumber>
    </submittedName>
</protein>
<evidence type="ECO:0000256" key="4">
    <source>
        <dbReference type="PIRSR" id="PIRSR000097-1"/>
    </source>
</evidence>
<dbReference type="PROSITE" id="PS00798">
    <property type="entry name" value="ALDOKETO_REDUCTASE_1"/>
    <property type="match status" value="1"/>
</dbReference>
<feature type="binding site" evidence="5">
    <location>
        <position position="108"/>
    </location>
    <ligand>
        <name>substrate</name>
    </ligand>
</feature>
<dbReference type="Gene3D" id="3.20.20.100">
    <property type="entry name" value="NADP-dependent oxidoreductase domain"/>
    <property type="match status" value="1"/>
</dbReference>
<gene>
    <name evidence="8" type="ORF">NCTC13294_01456</name>
</gene>
<feature type="site" description="Lowers pKa of active site Tyr" evidence="6">
    <location>
        <position position="75"/>
    </location>
</feature>
<dbReference type="OrthoDB" id="9804790at2"/>
<reference evidence="8 9" key="1">
    <citation type="submission" date="2018-06" db="EMBL/GenBank/DDBJ databases">
        <authorList>
            <consortium name="Pathogen Informatics"/>
            <person name="Doyle S."/>
        </authorList>
    </citation>
    <scope>NUCLEOTIDE SEQUENCE [LARGE SCALE GENOMIC DNA]</scope>
    <source>
        <strain evidence="8 9">NCTC13294</strain>
    </source>
</reference>
<dbReference type="PANTHER" id="PTHR43827">
    <property type="entry name" value="2,5-DIKETO-D-GLUCONIC ACID REDUCTASE"/>
    <property type="match status" value="1"/>
</dbReference>
<dbReference type="PANTHER" id="PTHR43827:SF3">
    <property type="entry name" value="NADP-DEPENDENT OXIDOREDUCTASE DOMAIN-CONTAINING PROTEIN"/>
    <property type="match status" value="1"/>
</dbReference>
<evidence type="ECO:0000313" key="9">
    <source>
        <dbReference type="Proteomes" id="UP000254572"/>
    </source>
</evidence>
<evidence type="ECO:0000256" key="1">
    <source>
        <dbReference type="ARBA" id="ARBA00007905"/>
    </source>
</evidence>
<proteinExistence type="inferred from homology"/>
<evidence type="ECO:0000256" key="2">
    <source>
        <dbReference type="ARBA" id="ARBA00022857"/>
    </source>
</evidence>
<dbReference type="PIRSF" id="PIRSF000097">
    <property type="entry name" value="AKR"/>
    <property type="match status" value="1"/>
</dbReference>
<dbReference type="SUPFAM" id="SSF51430">
    <property type="entry name" value="NAD(P)-linked oxidoreductase"/>
    <property type="match status" value="1"/>
</dbReference>
<dbReference type="InterPro" id="IPR020471">
    <property type="entry name" value="AKR"/>
</dbReference>